<keyword evidence="4" id="KW-1185">Reference proteome</keyword>
<dbReference type="KEGG" id="rtu:PR017_13910"/>
<evidence type="ECO:0000313" key="4">
    <source>
        <dbReference type="Proteomes" id="UP000249499"/>
    </source>
</evidence>
<evidence type="ECO:0000256" key="1">
    <source>
        <dbReference type="SAM" id="MobiDB-lite"/>
    </source>
</evidence>
<reference evidence="4" key="2">
    <citation type="journal article" date="2023" name="MicrobiologyOpen">
        <title>Genomics of the tumorigenes clade of the family Rhizobiaceae and description of Rhizobium rhododendri sp. nov.</title>
        <authorList>
            <person name="Kuzmanovic N."/>
            <person name="diCenzo G.C."/>
            <person name="Bunk B."/>
            <person name="Sproeer C."/>
            <person name="Fruehling A."/>
            <person name="Neumann-Schaal M."/>
            <person name="Overmann J."/>
            <person name="Smalla K."/>
        </authorList>
    </citation>
    <scope>NUCLEOTIDE SEQUENCE [LARGE SCALE GENOMIC DNA]</scope>
    <source>
        <strain evidence="4">1078</strain>
    </source>
</reference>
<keyword evidence="2" id="KW-0472">Membrane</keyword>
<evidence type="ECO:0000256" key="2">
    <source>
        <dbReference type="SAM" id="Phobius"/>
    </source>
</evidence>
<dbReference type="AlphaFoldDB" id="A0AAF1KF53"/>
<evidence type="ECO:0008006" key="5">
    <source>
        <dbReference type="Google" id="ProtNLM"/>
    </source>
</evidence>
<feature type="compositionally biased region" description="Low complexity" evidence="1">
    <location>
        <begin position="59"/>
        <end position="68"/>
    </location>
</feature>
<feature type="transmembrane region" description="Helical" evidence="2">
    <location>
        <begin position="111"/>
        <end position="132"/>
    </location>
</feature>
<name>A0AAF1KF53_9HYPH</name>
<proteinExistence type="predicted"/>
<dbReference type="Proteomes" id="UP000249499">
    <property type="component" value="Chromosome"/>
</dbReference>
<sequence length="241" mass="26199">MWITTEDVTMGAFRNRHHQTGLAYDLIPPEAQQPTRSLRRFERSDDIVDAEFVIVQPGRSSNFSGRSGNDNHRRHYPQPRKGMASAALLSALVYFLRAGESWLQRASGRSFAVLIVALFVLVFGLVGGFSGLAEAPVRVPPIAAAPLQFTHVSLTPRDANGMHILVLNGIIDNVTAAGRSLSEIRADLYDGDQLLASVMIAPPSERIGGGESRGFSARLPHQGEKMPEVRLSFVQAGADGR</sequence>
<feature type="region of interest" description="Disordered" evidence="1">
    <location>
        <begin position="59"/>
        <end position="78"/>
    </location>
</feature>
<dbReference type="RefSeq" id="WP_240538972.1">
    <property type="nucleotide sequence ID" value="NZ_CP117255.1"/>
</dbReference>
<keyword evidence="2" id="KW-0812">Transmembrane</keyword>
<organism evidence="3 4">
    <name type="scientific">Rhizobium tumorigenes</name>
    <dbReference type="NCBI Taxonomy" id="2041385"/>
    <lineage>
        <taxon>Bacteria</taxon>
        <taxon>Pseudomonadati</taxon>
        <taxon>Pseudomonadota</taxon>
        <taxon>Alphaproteobacteria</taxon>
        <taxon>Hyphomicrobiales</taxon>
        <taxon>Rhizobiaceae</taxon>
        <taxon>Rhizobium/Agrobacterium group</taxon>
        <taxon>Rhizobium</taxon>
    </lineage>
</organism>
<dbReference type="EMBL" id="CP117255">
    <property type="protein sequence ID" value="WFR94890.1"/>
    <property type="molecule type" value="Genomic_DNA"/>
</dbReference>
<reference evidence="3 4" key="1">
    <citation type="journal article" date="2018" name="Sci. Rep.">
        <title>Rhizobium tumorigenes sp. nov., a novel plant tumorigenic bacterium isolated from cane gall tumors on thornless blackberry.</title>
        <authorList>
            <person name="Kuzmanovi N."/>
            <person name="Smalla K."/>
            <person name="Gronow S."/>
            <person name="PuBawska J."/>
        </authorList>
    </citation>
    <scope>NUCLEOTIDE SEQUENCE [LARGE SCALE GENOMIC DNA]</scope>
    <source>
        <strain evidence="3 4">1078</strain>
    </source>
</reference>
<gene>
    <name evidence="3" type="ORF">PR017_13910</name>
</gene>
<accession>A0AAF1KF53</accession>
<evidence type="ECO:0000313" key="3">
    <source>
        <dbReference type="EMBL" id="WFR94890.1"/>
    </source>
</evidence>
<keyword evidence="2" id="KW-1133">Transmembrane helix</keyword>
<protein>
    <recommendedName>
        <fullName evidence="5">DUF3426 domain-containing protein</fullName>
    </recommendedName>
</protein>